<dbReference type="RefSeq" id="WP_209797343.1">
    <property type="nucleotide sequence ID" value="NZ_JAGGJZ010000006.1"/>
</dbReference>
<gene>
    <name evidence="1" type="ORF">J2Z53_002023</name>
</gene>
<dbReference type="InterPro" id="IPR017016">
    <property type="entry name" value="UCP033595"/>
</dbReference>
<dbReference type="EMBL" id="JAGGJZ010000006">
    <property type="protein sequence ID" value="MBP1890428.1"/>
    <property type="molecule type" value="Genomic_DNA"/>
</dbReference>
<organism evidence="1 2">
    <name type="scientific">Clostridium moniliforme</name>
    <dbReference type="NCBI Taxonomy" id="39489"/>
    <lineage>
        <taxon>Bacteria</taxon>
        <taxon>Bacillati</taxon>
        <taxon>Bacillota</taxon>
        <taxon>Clostridia</taxon>
        <taxon>Eubacteriales</taxon>
        <taxon>Clostridiaceae</taxon>
        <taxon>Clostridium</taxon>
    </lineage>
</organism>
<keyword evidence="2" id="KW-1185">Reference proteome</keyword>
<name>A0ABS4F2F4_9CLOT</name>
<dbReference type="Pfam" id="PF20124">
    <property type="entry name" value="DUF6514"/>
    <property type="match status" value="1"/>
</dbReference>
<proteinExistence type="predicted"/>
<evidence type="ECO:0000313" key="1">
    <source>
        <dbReference type="EMBL" id="MBP1890428.1"/>
    </source>
</evidence>
<evidence type="ECO:0000313" key="2">
    <source>
        <dbReference type="Proteomes" id="UP000783390"/>
    </source>
</evidence>
<protein>
    <submittedName>
        <fullName evidence="1">Uncharacterized protein</fullName>
    </submittedName>
</protein>
<reference evidence="1 2" key="1">
    <citation type="submission" date="2021-03" db="EMBL/GenBank/DDBJ databases">
        <title>Genomic Encyclopedia of Type Strains, Phase IV (KMG-IV): sequencing the most valuable type-strain genomes for metagenomic binning, comparative biology and taxonomic classification.</title>
        <authorList>
            <person name="Goeker M."/>
        </authorList>
    </citation>
    <scope>NUCLEOTIDE SEQUENCE [LARGE SCALE GENOMIC DNA]</scope>
    <source>
        <strain evidence="1 2">DSM 3984</strain>
    </source>
</reference>
<dbReference type="Proteomes" id="UP000783390">
    <property type="component" value="Unassembled WGS sequence"/>
</dbReference>
<accession>A0ABS4F2F4</accession>
<comment type="caution">
    <text evidence="1">The sequence shown here is derived from an EMBL/GenBank/DDBJ whole genome shotgun (WGS) entry which is preliminary data.</text>
</comment>
<sequence length="111" mass="13010">MNKENFEFLRTTNGIQRKYEYKLTKCLIGNDEVFGIEVQRIDYKADLVIDSFKDSVELISPIKDKVINLLKMLYENQVSPIHLIDIIGPFVDEYVNDFKNIKFEDLSAMRA</sequence>